<name>A0AA39CWH3_9EURO</name>
<gene>
    <name evidence="1" type="ORF">H2204_007743</name>
</gene>
<dbReference type="InterPro" id="IPR036709">
    <property type="entry name" value="Autotransporte_beta_dom_sf"/>
</dbReference>
<sequence>MDTNVQYGGFDNRVRGIGLEPEQYDSRMARASLEAGYTFNVWQGASSQLYLQPQLSYVDFDADRHGTQLHGDRSWHVPGGNWLRGSGTSALQFNGDTLGADVPRNRYEMQAGAELKLGQRWGAWGGLTVQRGDHGYRNVGGQVGLRMVW</sequence>
<dbReference type="GO" id="GO:0019867">
    <property type="term" value="C:outer membrane"/>
    <property type="evidence" value="ECO:0007669"/>
    <property type="project" value="InterPro"/>
</dbReference>
<dbReference type="InterPro" id="IPR006315">
    <property type="entry name" value="OM_autotransptr_brl_dom"/>
</dbReference>
<reference evidence="1" key="1">
    <citation type="submission" date="2022-10" db="EMBL/GenBank/DDBJ databases">
        <title>Culturing micro-colonial fungi from biological soil crusts in the Mojave desert and describing Neophaeococcomyces mojavensis, and introducing the new genera and species Taxawa tesnikishii.</title>
        <authorList>
            <person name="Kurbessoian T."/>
            <person name="Stajich J.E."/>
        </authorList>
    </citation>
    <scope>NUCLEOTIDE SEQUENCE</scope>
    <source>
        <strain evidence="1">TK_35</strain>
    </source>
</reference>
<evidence type="ECO:0000313" key="1">
    <source>
        <dbReference type="EMBL" id="KAJ9632656.1"/>
    </source>
</evidence>
<protein>
    <recommendedName>
        <fullName evidence="2">Autotransporter domain-containing protein</fullName>
    </recommendedName>
</protein>
<evidence type="ECO:0008006" key="2">
    <source>
        <dbReference type="Google" id="ProtNLM"/>
    </source>
</evidence>
<dbReference type="NCBIfam" id="TIGR01414">
    <property type="entry name" value="autotrans_barl"/>
    <property type="match status" value="2"/>
</dbReference>
<dbReference type="Gene3D" id="2.40.128.130">
    <property type="entry name" value="Autotransporter beta-domain"/>
    <property type="match status" value="2"/>
</dbReference>
<comment type="caution">
    <text evidence="1">The sequence shown here is derived from an EMBL/GenBank/DDBJ whole genome shotgun (WGS) entry which is preliminary data.</text>
</comment>
<organism evidence="1">
    <name type="scientific">Knufia peltigerae</name>
    <dbReference type="NCBI Taxonomy" id="1002370"/>
    <lineage>
        <taxon>Eukaryota</taxon>
        <taxon>Fungi</taxon>
        <taxon>Dikarya</taxon>
        <taxon>Ascomycota</taxon>
        <taxon>Pezizomycotina</taxon>
        <taxon>Eurotiomycetes</taxon>
        <taxon>Chaetothyriomycetidae</taxon>
        <taxon>Chaetothyriales</taxon>
        <taxon>Trichomeriaceae</taxon>
        <taxon>Knufia</taxon>
    </lineage>
</organism>
<proteinExistence type="predicted"/>
<dbReference type="SUPFAM" id="SSF103515">
    <property type="entry name" value="Autotransporter"/>
    <property type="match status" value="1"/>
</dbReference>
<dbReference type="EMBL" id="JAPDRN010000054">
    <property type="protein sequence ID" value="KAJ9632656.1"/>
    <property type="molecule type" value="Genomic_DNA"/>
</dbReference>
<accession>A0AA39CWH3</accession>
<dbReference type="AlphaFoldDB" id="A0AA39CWH3"/>